<name>A0A6F9DM11_9ASCI</name>
<dbReference type="AlphaFoldDB" id="A0A6F9DM11"/>
<dbReference type="PANTHER" id="PTHR23098:SF16">
    <property type="entry name" value="REGULATORY PROTEIN ZESTE"/>
    <property type="match status" value="1"/>
</dbReference>
<feature type="compositionally biased region" description="Low complexity" evidence="1">
    <location>
        <begin position="172"/>
        <end position="181"/>
    </location>
</feature>
<dbReference type="GO" id="GO:0005634">
    <property type="term" value="C:nucleus"/>
    <property type="evidence" value="ECO:0007669"/>
    <property type="project" value="TreeGrafter"/>
</dbReference>
<reference evidence="3" key="1">
    <citation type="submission" date="2020-04" db="EMBL/GenBank/DDBJ databases">
        <authorList>
            <person name="Neveu A P."/>
        </authorList>
    </citation>
    <scope>NUCLEOTIDE SEQUENCE</scope>
    <source>
        <tissue evidence="3">Whole embryo</tissue>
    </source>
</reference>
<evidence type="ECO:0000313" key="3">
    <source>
        <dbReference type="EMBL" id="CAB3264026.1"/>
    </source>
</evidence>
<evidence type="ECO:0000259" key="2">
    <source>
        <dbReference type="Pfam" id="PF13873"/>
    </source>
</evidence>
<keyword evidence="3" id="KW-0238">DNA-binding</keyword>
<accession>A0A6F9DM11</accession>
<gene>
    <name evidence="3" type="primary">Msantd3</name>
</gene>
<dbReference type="Pfam" id="PF13873">
    <property type="entry name" value="Myb_DNA-bind_5"/>
    <property type="match status" value="1"/>
</dbReference>
<feature type="domain" description="Myb/SANT-like DNA-binding" evidence="2">
    <location>
        <begin position="13"/>
        <end position="88"/>
    </location>
</feature>
<feature type="region of interest" description="Disordered" evidence="1">
    <location>
        <begin position="162"/>
        <end position="212"/>
    </location>
</feature>
<dbReference type="GO" id="GO:0003677">
    <property type="term" value="F:DNA binding"/>
    <property type="evidence" value="ECO:0007669"/>
    <property type="project" value="UniProtKB-KW"/>
</dbReference>
<feature type="region of interest" description="Disordered" evidence="1">
    <location>
        <begin position="279"/>
        <end position="312"/>
    </location>
</feature>
<feature type="compositionally biased region" description="Polar residues" evidence="1">
    <location>
        <begin position="189"/>
        <end position="212"/>
    </location>
</feature>
<dbReference type="EMBL" id="LR788164">
    <property type="protein sequence ID" value="CAB3264026.1"/>
    <property type="molecule type" value="mRNA"/>
</dbReference>
<protein>
    <submittedName>
        <fullName evidence="3">Myb/SANT-like DNA-binding domain-containing protein 3</fullName>
    </submittedName>
</protein>
<dbReference type="InterPro" id="IPR028002">
    <property type="entry name" value="Myb_DNA-bind_5"/>
</dbReference>
<sequence>MLPVGMNYNGPARRINFTQDERMRLISLVEKHKITLVGRSHDVTMSKKKADVWREITAEFNLYCTDGTVRDIRQLRKCWENMKTRFRKLNPQCTDAQKALLNDSGDGVKLSYSELGPTSLTPQIAERMTSLIADQSEASSSGHTPFVDSILHTLQSSLNEEAHSSMQMVKTELSPSSSVELVENDNHLDGSTNQQFTLPSSSAQTGNSSNNDSLQIRSVISVSSGSSVTNTSSIRQTVPSILSGVSLVHSNNTTSGLGPKKRRATALNRLHKQPFIRRLSPHGQPKQNIGANQDNQPKLHNSGKRFQARSAPMDAEKALRMRLLRARIKEQELRVEGMWVKMRQAGERHEAILALLRRRTEHYEAQLERMRGISNGAEDVDPEFEFEEDMMWDVMQ</sequence>
<organism evidence="3">
    <name type="scientific">Phallusia mammillata</name>
    <dbReference type="NCBI Taxonomy" id="59560"/>
    <lineage>
        <taxon>Eukaryota</taxon>
        <taxon>Metazoa</taxon>
        <taxon>Chordata</taxon>
        <taxon>Tunicata</taxon>
        <taxon>Ascidiacea</taxon>
        <taxon>Phlebobranchia</taxon>
        <taxon>Ascidiidae</taxon>
        <taxon>Phallusia</taxon>
    </lineage>
</organism>
<proteinExistence type="evidence at transcript level"/>
<dbReference type="PANTHER" id="PTHR23098">
    <property type="entry name" value="AGAP001331-PA-RELATED"/>
    <property type="match status" value="1"/>
</dbReference>
<feature type="compositionally biased region" description="Polar residues" evidence="1">
    <location>
        <begin position="285"/>
        <end position="299"/>
    </location>
</feature>
<evidence type="ECO:0000256" key="1">
    <source>
        <dbReference type="SAM" id="MobiDB-lite"/>
    </source>
</evidence>